<reference evidence="2 3" key="1">
    <citation type="submission" date="2019-03" db="EMBL/GenBank/DDBJ databases">
        <title>Bradyrhizobium strains diversity.</title>
        <authorList>
            <person name="Urquiaga M.C.O."/>
            <person name="Hungria M."/>
            <person name="Delamuta J.R.M."/>
            <person name="Klepa M.S."/>
        </authorList>
    </citation>
    <scope>NUCLEOTIDE SEQUENCE [LARGE SCALE GENOMIC DNA]</scope>
    <source>
        <strain evidence="2 3">CNPSo 3426</strain>
    </source>
</reference>
<evidence type="ECO:0008006" key="4">
    <source>
        <dbReference type="Google" id="ProtNLM"/>
    </source>
</evidence>
<proteinExistence type="predicted"/>
<evidence type="ECO:0000256" key="1">
    <source>
        <dbReference type="SAM" id="MobiDB-lite"/>
    </source>
</evidence>
<dbReference type="AlphaFoldDB" id="A0A4Y9NT11"/>
<dbReference type="Proteomes" id="UP000297700">
    <property type="component" value="Unassembled WGS sequence"/>
</dbReference>
<dbReference type="EMBL" id="SPQS01000027">
    <property type="protein sequence ID" value="TFV69425.1"/>
    <property type="molecule type" value="Genomic_DNA"/>
</dbReference>
<accession>A0A4Y9NT11</accession>
<gene>
    <name evidence="2" type="ORF">E4K64_33375</name>
</gene>
<protein>
    <recommendedName>
        <fullName evidence="4">Helix-turn-helix domain-containing protein</fullName>
    </recommendedName>
</protein>
<evidence type="ECO:0000313" key="3">
    <source>
        <dbReference type="Proteomes" id="UP000297700"/>
    </source>
</evidence>
<sequence>MTALEPRLISGSEAAAYCGVTVATWAKWVAAGIVPPPLPGTRRWDRKAIDLALDKASGIKAPSSSSDPREQDFDSAYDQWKRDHEANKARRAAQEQQYQKWIQEGRKRSR</sequence>
<feature type="region of interest" description="Disordered" evidence="1">
    <location>
        <begin position="55"/>
        <end position="110"/>
    </location>
</feature>
<evidence type="ECO:0000313" key="2">
    <source>
        <dbReference type="EMBL" id="TFV69425.1"/>
    </source>
</evidence>
<comment type="caution">
    <text evidence="2">The sequence shown here is derived from an EMBL/GenBank/DDBJ whole genome shotgun (WGS) entry which is preliminary data.</text>
</comment>
<name>A0A4Y9NT11_9BRAD</name>
<feature type="compositionally biased region" description="Basic and acidic residues" evidence="1">
    <location>
        <begin position="79"/>
        <end position="88"/>
    </location>
</feature>
<dbReference type="RefSeq" id="WP_135167135.1">
    <property type="nucleotide sequence ID" value="NZ_SPQS01000027.1"/>
</dbReference>
<organism evidence="2 3">
    <name type="scientific">Bradyrhizobium frederickii</name>
    <dbReference type="NCBI Taxonomy" id="2560054"/>
    <lineage>
        <taxon>Bacteria</taxon>
        <taxon>Pseudomonadati</taxon>
        <taxon>Pseudomonadota</taxon>
        <taxon>Alphaproteobacteria</taxon>
        <taxon>Hyphomicrobiales</taxon>
        <taxon>Nitrobacteraceae</taxon>
        <taxon>Bradyrhizobium</taxon>
    </lineage>
</organism>